<evidence type="ECO:0000313" key="7">
    <source>
        <dbReference type="Proteomes" id="UP000013523"/>
    </source>
</evidence>
<accession>R4K8X4</accession>
<dbReference type="Proteomes" id="UP000013523">
    <property type="component" value="Chromosome"/>
</dbReference>
<dbReference type="AlphaFoldDB" id="R4K8X4"/>
<feature type="transmembrane region" description="Helical" evidence="5">
    <location>
        <begin position="36"/>
        <end position="55"/>
    </location>
</feature>
<dbReference type="RefSeq" id="WP_015616441.1">
    <property type="nucleotide sequence ID" value="NC_021182.1"/>
</dbReference>
<dbReference type="Pfam" id="PF05105">
    <property type="entry name" value="Phage_holin_4_1"/>
    <property type="match status" value="1"/>
</dbReference>
<dbReference type="NCBIfam" id="TIGR01593">
    <property type="entry name" value="holin_tox_secr"/>
    <property type="match status" value="1"/>
</dbReference>
<evidence type="ECO:0000256" key="1">
    <source>
        <dbReference type="ARBA" id="ARBA00004141"/>
    </source>
</evidence>
<dbReference type="OrthoDB" id="88184at2"/>
<keyword evidence="3 5" id="KW-1133">Transmembrane helix</keyword>
<organism evidence="6 7">
    <name type="scientific">Clostridium pasteurianum BC1</name>
    <dbReference type="NCBI Taxonomy" id="86416"/>
    <lineage>
        <taxon>Bacteria</taxon>
        <taxon>Bacillati</taxon>
        <taxon>Bacillota</taxon>
        <taxon>Clostridia</taxon>
        <taxon>Eubacteriales</taxon>
        <taxon>Clostridiaceae</taxon>
        <taxon>Clostridium</taxon>
    </lineage>
</organism>
<dbReference type="HOGENOM" id="CLU_125939_0_1_9"/>
<dbReference type="KEGG" id="cpas:Clopa_3360"/>
<evidence type="ECO:0000256" key="2">
    <source>
        <dbReference type="ARBA" id="ARBA00022692"/>
    </source>
</evidence>
<evidence type="ECO:0000313" key="6">
    <source>
        <dbReference type="EMBL" id="AGK98156.1"/>
    </source>
</evidence>
<evidence type="ECO:0000256" key="4">
    <source>
        <dbReference type="ARBA" id="ARBA00023136"/>
    </source>
</evidence>
<dbReference type="EMBL" id="CP003261">
    <property type="protein sequence ID" value="AGK98156.1"/>
    <property type="molecule type" value="Genomic_DNA"/>
</dbReference>
<evidence type="ECO:0000256" key="5">
    <source>
        <dbReference type="SAM" id="Phobius"/>
    </source>
</evidence>
<dbReference type="PATRIC" id="fig|86416.3.peg.3354"/>
<sequence>MKRQLLGDNPLFNGIVAGIGGVFTYILGGWDTPLTVLFWFMGLDYITGLAGAIWQHKVNSKISYKGIAKKLSILIIVTIAVLLDRLINNDVWVFRTFVCYFYIANEGISILENIGKTGVPLPQKLINVLEQLKNKGGK</sequence>
<gene>
    <name evidence="6" type="ORF">Clopa_3360</name>
</gene>
<keyword evidence="4 5" id="KW-0472">Membrane</keyword>
<feature type="transmembrane region" description="Helical" evidence="5">
    <location>
        <begin position="67"/>
        <end position="87"/>
    </location>
</feature>
<evidence type="ECO:0000256" key="3">
    <source>
        <dbReference type="ARBA" id="ARBA00022989"/>
    </source>
</evidence>
<name>R4K8X4_CLOPA</name>
<reference evidence="6 7" key="1">
    <citation type="submission" date="2012-01" db="EMBL/GenBank/DDBJ databases">
        <title>Complete sequence of chromosome of Clostridium pasteurianum BC1.</title>
        <authorList>
            <consortium name="US DOE Joint Genome Institute"/>
            <person name="Lucas S."/>
            <person name="Han J."/>
            <person name="Lapidus A."/>
            <person name="Cheng J.-F."/>
            <person name="Goodwin L."/>
            <person name="Pitluck S."/>
            <person name="Peters L."/>
            <person name="Mikhailova N."/>
            <person name="Teshima H."/>
            <person name="Detter J.C."/>
            <person name="Han C."/>
            <person name="Tapia R."/>
            <person name="Land M."/>
            <person name="Hauser L."/>
            <person name="Kyrpides N."/>
            <person name="Ivanova N."/>
            <person name="Pagani I."/>
            <person name="Dunn J."/>
            <person name="Taghavi S."/>
            <person name="Francis A."/>
            <person name="van der Lelie D."/>
            <person name="Woyke T."/>
        </authorList>
    </citation>
    <scope>NUCLEOTIDE SEQUENCE [LARGE SCALE GENOMIC DNA]</scope>
    <source>
        <strain evidence="6 7">BC1</strain>
    </source>
</reference>
<dbReference type="GO" id="GO:0016020">
    <property type="term" value="C:membrane"/>
    <property type="evidence" value="ECO:0007669"/>
    <property type="project" value="UniProtKB-SubCell"/>
</dbReference>
<keyword evidence="2 5" id="KW-0812">Transmembrane</keyword>
<comment type="subcellular location">
    <subcellularLocation>
        <location evidence="1">Membrane</location>
        <topology evidence="1">Multi-pass membrane protein</topology>
    </subcellularLocation>
</comment>
<dbReference type="STRING" id="86416.Clopa_3360"/>
<dbReference type="InterPro" id="IPR006480">
    <property type="entry name" value="Phage_holin_4_1"/>
</dbReference>
<dbReference type="eggNOG" id="COG4824">
    <property type="taxonomic scope" value="Bacteria"/>
</dbReference>
<proteinExistence type="predicted"/>
<feature type="transmembrane region" description="Helical" evidence="5">
    <location>
        <begin position="12"/>
        <end position="30"/>
    </location>
</feature>
<keyword evidence="7" id="KW-1185">Reference proteome</keyword>
<protein>
    <submittedName>
        <fullName evidence="6">Toxin secretion/phage lysis holin</fullName>
    </submittedName>
</protein>